<dbReference type="InterPro" id="IPR001611">
    <property type="entry name" value="Leu-rich_rpt"/>
</dbReference>
<organism evidence="11 12">
    <name type="scientific">Corchorus capsularis</name>
    <name type="common">Jute</name>
    <dbReference type="NCBI Taxonomy" id="210143"/>
    <lineage>
        <taxon>Eukaryota</taxon>
        <taxon>Viridiplantae</taxon>
        <taxon>Streptophyta</taxon>
        <taxon>Embryophyta</taxon>
        <taxon>Tracheophyta</taxon>
        <taxon>Spermatophyta</taxon>
        <taxon>Magnoliopsida</taxon>
        <taxon>eudicotyledons</taxon>
        <taxon>Gunneridae</taxon>
        <taxon>Pentapetalae</taxon>
        <taxon>rosids</taxon>
        <taxon>malvids</taxon>
        <taxon>Malvales</taxon>
        <taxon>Malvaceae</taxon>
        <taxon>Grewioideae</taxon>
        <taxon>Apeibeae</taxon>
        <taxon>Corchorus</taxon>
    </lineage>
</organism>
<dbReference type="InterPro" id="IPR042197">
    <property type="entry name" value="Apaf_helical"/>
</dbReference>
<dbReference type="SUPFAM" id="SSF52540">
    <property type="entry name" value="P-loop containing nucleoside triphosphate hydrolases"/>
    <property type="match status" value="1"/>
</dbReference>
<dbReference type="Gene3D" id="3.40.50.300">
    <property type="entry name" value="P-loop containing nucleotide triphosphate hydrolases"/>
    <property type="match status" value="1"/>
</dbReference>
<dbReference type="FunFam" id="1.10.10.10:FF:000322">
    <property type="entry name" value="Probable disease resistance protein At1g63360"/>
    <property type="match status" value="1"/>
</dbReference>
<feature type="domain" description="NB-ARC" evidence="7">
    <location>
        <begin position="189"/>
        <end position="356"/>
    </location>
</feature>
<proteinExistence type="predicted"/>
<keyword evidence="1" id="KW-0433">Leucine-rich repeat</keyword>
<accession>A0A1R3HZC9</accession>
<dbReference type="Pfam" id="PF18052">
    <property type="entry name" value="Rx_N"/>
    <property type="match status" value="1"/>
</dbReference>
<keyword evidence="3" id="KW-0547">Nucleotide-binding</keyword>
<dbReference type="Proteomes" id="UP000188268">
    <property type="component" value="Unassembled WGS sequence"/>
</dbReference>
<dbReference type="Gene3D" id="3.80.10.10">
    <property type="entry name" value="Ribonuclease Inhibitor"/>
    <property type="match status" value="2"/>
</dbReference>
<dbReference type="AlphaFoldDB" id="A0A1R3HZC9"/>
<dbReference type="Gene3D" id="1.10.10.10">
    <property type="entry name" value="Winged helix-like DNA-binding domain superfamily/Winged helix DNA-binding domain"/>
    <property type="match status" value="1"/>
</dbReference>
<keyword evidence="5" id="KW-0067">ATP-binding</keyword>
<dbReference type="OrthoDB" id="995216at2759"/>
<dbReference type="OMA" id="KSLCYMY"/>
<dbReference type="Gene3D" id="1.10.8.430">
    <property type="entry name" value="Helical domain of apoptotic protease-activating factors"/>
    <property type="match status" value="1"/>
</dbReference>
<feature type="domain" description="Disease resistance protein winged helix" evidence="9">
    <location>
        <begin position="439"/>
        <end position="510"/>
    </location>
</feature>
<feature type="domain" description="Disease resistance N-terminal" evidence="8">
    <location>
        <begin position="46"/>
        <end position="112"/>
    </location>
</feature>
<dbReference type="Pfam" id="PF13855">
    <property type="entry name" value="LRR_8"/>
    <property type="match status" value="1"/>
</dbReference>
<sequence>MVGVGITFAATCTGALLGALLTLLTKPDGEAPKILKFFKNNDLKIEKLQELENSLLTVEKVLGDAEEKQVTNHSVQRWLDNLQDVAYDAGDLLDAIETEDRRGKQFPNVPTTEKQKRKFNEDLDAILKKLKSIGDQINVLGLKEGHGHGGRPFQRLPTTSLVDKSEACYRTDDRERILRLLWGDSEAGHKEISVIAIVGMGGMGKTTLTQFVYSAVKEEKEKKKKFDFTVWVSVSDEFDVFNVTKTIYESVIPSNSSIHDYMPLLNKDLNSLQVAVESRLRDQKILLVLDNIWNLSFGEWDLLRRPLQAADSGSKIIVTTRSRIVSSTMRSTHVHELNGLSDDDCQSLFEKHAFGNVDGDSTLKTIGVNISKKCKGLPLAAKTLGSLLRLERESEKWNNVLNSKIWDLPDDKSGILPALLLSYHHLPSHLKQCFAYCSLFPKGHKYQKGDLVRLWIAEGLVQQTRSKRRMEEIGESYFNELLSRSIFQSIKGKFEDETDFIMHDLVNDLAQHIAGEFCFKFEDDSLPQNPKRVRYLSCILEPKEMVLKLNAFEEVFKGLRLRTFLSLRSSSATCNPIFFQCPLFRESSSLRALSLSGYRICTLPDFFGNLKHLRYLDLSRNEIKTLPDGVVSLLNLETLKLSSCHELTDLPTNMKNLTKLEHLDIKGTRLREMPQQFGALKHLKLLTNFIVGSSSGSSRISEVKELSLLRGTLSITGLQNVTQTEDAKVANLEDKRYLRELIFEWDAVDPHNGKAPNAEDANRPNGNETNNFTDQNTQNAEDVLALLKPTENLECLTIKKFCGRNFPDWLGNSQFSKIERLFLIDCPNCSSVQSLEQLPSLKKLDIYGLEGVEQVGPEFYGPGLEAFKSLESLRFEKMINWSNRSPPQETGSVPFNIYFYEIVQE</sequence>
<evidence type="ECO:0000313" key="12">
    <source>
        <dbReference type="Proteomes" id="UP000188268"/>
    </source>
</evidence>
<dbReference type="GO" id="GO:0005524">
    <property type="term" value="F:ATP binding"/>
    <property type="evidence" value="ECO:0007669"/>
    <property type="project" value="UniProtKB-KW"/>
</dbReference>
<evidence type="ECO:0000259" key="7">
    <source>
        <dbReference type="Pfam" id="PF00931"/>
    </source>
</evidence>
<dbReference type="InterPro" id="IPR056789">
    <property type="entry name" value="LRR_R13L1-DRL21"/>
</dbReference>
<dbReference type="InterPro" id="IPR003591">
    <property type="entry name" value="Leu-rich_rpt_typical-subtyp"/>
</dbReference>
<feature type="region of interest" description="Disordered" evidence="6">
    <location>
        <begin position="750"/>
        <end position="775"/>
    </location>
</feature>
<keyword evidence="4" id="KW-0611">Plant defense</keyword>
<dbReference type="PROSITE" id="PS51450">
    <property type="entry name" value="LRR"/>
    <property type="match status" value="1"/>
</dbReference>
<evidence type="ECO:0000256" key="1">
    <source>
        <dbReference type="ARBA" id="ARBA00022614"/>
    </source>
</evidence>
<dbReference type="InterPro" id="IPR032675">
    <property type="entry name" value="LRR_dom_sf"/>
</dbReference>
<evidence type="ECO:0000256" key="3">
    <source>
        <dbReference type="ARBA" id="ARBA00022741"/>
    </source>
</evidence>
<evidence type="ECO:0000256" key="5">
    <source>
        <dbReference type="ARBA" id="ARBA00022840"/>
    </source>
</evidence>
<dbReference type="InterPro" id="IPR036388">
    <property type="entry name" value="WH-like_DNA-bd_sf"/>
</dbReference>
<evidence type="ECO:0000259" key="9">
    <source>
        <dbReference type="Pfam" id="PF23559"/>
    </source>
</evidence>
<feature type="compositionally biased region" description="Polar residues" evidence="6">
    <location>
        <begin position="764"/>
        <end position="775"/>
    </location>
</feature>
<dbReference type="PANTHER" id="PTHR36766">
    <property type="entry name" value="PLANT BROAD-SPECTRUM MILDEW RESISTANCE PROTEIN RPW8"/>
    <property type="match status" value="1"/>
</dbReference>
<dbReference type="GO" id="GO:0043531">
    <property type="term" value="F:ADP binding"/>
    <property type="evidence" value="ECO:0007669"/>
    <property type="project" value="InterPro"/>
</dbReference>
<comment type="caution">
    <text evidence="11">The sequence shown here is derived from an EMBL/GenBank/DDBJ whole genome shotgun (WGS) entry which is preliminary data.</text>
</comment>
<dbReference type="InterPro" id="IPR058922">
    <property type="entry name" value="WHD_DRP"/>
</dbReference>
<evidence type="ECO:0000259" key="8">
    <source>
        <dbReference type="Pfam" id="PF18052"/>
    </source>
</evidence>
<dbReference type="EMBL" id="AWWV01010992">
    <property type="protein sequence ID" value="OMO75694.1"/>
    <property type="molecule type" value="Genomic_DNA"/>
</dbReference>
<evidence type="ECO:0000256" key="2">
    <source>
        <dbReference type="ARBA" id="ARBA00022737"/>
    </source>
</evidence>
<dbReference type="InterPro" id="IPR002182">
    <property type="entry name" value="NB-ARC"/>
</dbReference>
<keyword evidence="12" id="KW-1185">Reference proteome</keyword>
<dbReference type="InterPro" id="IPR041118">
    <property type="entry name" value="Rx_N"/>
</dbReference>
<keyword evidence="2" id="KW-0677">Repeat</keyword>
<reference evidence="11 12" key="1">
    <citation type="submission" date="2013-09" db="EMBL/GenBank/DDBJ databases">
        <title>Corchorus capsularis genome sequencing.</title>
        <authorList>
            <person name="Alam M."/>
            <person name="Haque M.S."/>
            <person name="Islam M.S."/>
            <person name="Emdad E.M."/>
            <person name="Islam M.M."/>
            <person name="Ahmed B."/>
            <person name="Halim A."/>
            <person name="Hossen Q.M.M."/>
            <person name="Hossain M.Z."/>
            <person name="Ahmed R."/>
            <person name="Khan M.M."/>
            <person name="Islam R."/>
            <person name="Rashid M.M."/>
            <person name="Khan S.A."/>
            <person name="Rahman M.S."/>
            <person name="Alam M."/>
        </authorList>
    </citation>
    <scope>NUCLEOTIDE SEQUENCE [LARGE SCALE GENOMIC DNA]</scope>
    <source>
        <strain evidence="12">cv. CVL-1</strain>
        <tissue evidence="11">Whole seedling</tissue>
    </source>
</reference>
<feature type="domain" description="R13L1/DRL21-like LRR repeat region" evidence="10">
    <location>
        <begin position="700"/>
        <end position="848"/>
    </location>
</feature>
<dbReference type="PRINTS" id="PR00364">
    <property type="entry name" value="DISEASERSIST"/>
</dbReference>
<evidence type="ECO:0000256" key="4">
    <source>
        <dbReference type="ARBA" id="ARBA00022821"/>
    </source>
</evidence>
<dbReference type="GO" id="GO:0006952">
    <property type="term" value="P:defense response"/>
    <property type="evidence" value="ECO:0007669"/>
    <property type="project" value="UniProtKB-KW"/>
</dbReference>
<evidence type="ECO:0000256" key="6">
    <source>
        <dbReference type="SAM" id="MobiDB-lite"/>
    </source>
</evidence>
<name>A0A1R3HZC9_COCAP</name>
<gene>
    <name evidence="11" type="ORF">CCACVL1_16076</name>
</gene>
<dbReference type="SUPFAM" id="SSF52058">
    <property type="entry name" value="L domain-like"/>
    <property type="match status" value="1"/>
</dbReference>
<dbReference type="Gene3D" id="1.20.5.4130">
    <property type="match status" value="1"/>
</dbReference>
<dbReference type="GO" id="GO:0051707">
    <property type="term" value="P:response to other organism"/>
    <property type="evidence" value="ECO:0007669"/>
    <property type="project" value="UniProtKB-ARBA"/>
</dbReference>
<dbReference type="Pfam" id="PF00931">
    <property type="entry name" value="NB-ARC"/>
    <property type="match status" value="1"/>
</dbReference>
<dbReference type="Pfam" id="PF25019">
    <property type="entry name" value="LRR_R13L1-DRL21"/>
    <property type="match status" value="1"/>
</dbReference>
<dbReference type="PANTHER" id="PTHR36766:SF40">
    <property type="entry name" value="DISEASE RESISTANCE PROTEIN RGA3"/>
    <property type="match status" value="1"/>
</dbReference>
<protein>
    <submittedName>
        <fullName evidence="11">Disease resistance protein</fullName>
    </submittedName>
</protein>
<evidence type="ECO:0000259" key="10">
    <source>
        <dbReference type="Pfam" id="PF25019"/>
    </source>
</evidence>
<dbReference type="SMART" id="SM00369">
    <property type="entry name" value="LRR_TYP"/>
    <property type="match status" value="2"/>
</dbReference>
<dbReference type="Gramene" id="OMO75694">
    <property type="protein sequence ID" value="OMO75694"/>
    <property type="gene ID" value="CCACVL1_16076"/>
</dbReference>
<dbReference type="InterPro" id="IPR027417">
    <property type="entry name" value="P-loop_NTPase"/>
</dbReference>
<dbReference type="Pfam" id="PF23559">
    <property type="entry name" value="WHD_DRP"/>
    <property type="match status" value="1"/>
</dbReference>
<evidence type="ECO:0000313" key="11">
    <source>
        <dbReference type="EMBL" id="OMO75694.1"/>
    </source>
</evidence>